<dbReference type="eggNOG" id="ENOG502Z8IH">
    <property type="taxonomic scope" value="Bacteria"/>
</dbReference>
<accession>D4S2D7</accession>
<dbReference type="EMBL" id="ABWN01000038">
    <property type="protein sequence ID" value="EFF67580.1"/>
    <property type="molecule type" value="Genomic_DNA"/>
</dbReference>
<proteinExistence type="predicted"/>
<comment type="caution">
    <text evidence="1">The sequence shown here is derived from an EMBL/GenBank/DDBJ whole genome shotgun (WGS) entry which is preliminary data.</text>
</comment>
<organism evidence="1 2">
    <name type="scientific">Eshraghiella crossota DSM 2876</name>
    <dbReference type="NCBI Taxonomy" id="511680"/>
    <lineage>
        <taxon>Bacteria</taxon>
        <taxon>Bacillati</taxon>
        <taxon>Bacillota</taxon>
        <taxon>Clostridia</taxon>
        <taxon>Lachnospirales</taxon>
        <taxon>Lachnospiraceae</taxon>
        <taxon>Eshraghiella</taxon>
    </lineage>
</organism>
<evidence type="ECO:0000313" key="2">
    <source>
        <dbReference type="Proteomes" id="UP000006238"/>
    </source>
</evidence>
<dbReference type="AlphaFoldDB" id="D4S2D7"/>
<evidence type="ECO:0000313" key="1">
    <source>
        <dbReference type="EMBL" id="EFF67580.1"/>
    </source>
</evidence>
<evidence type="ECO:0008006" key="3">
    <source>
        <dbReference type="Google" id="ProtNLM"/>
    </source>
</evidence>
<reference evidence="1 2" key="1">
    <citation type="submission" date="2010-02" db="EMBL/GenBank/DDBJ databases">
        <authorList>
            <person name="Weinstock G."/>
            <person name="Sodergren E."/>
            <person name="Clifton S."/>
            <person name="Fulton L."/>
            <person name="Fulton B."/>
            <person name="Courtney L."/>
            <person name="Fronick C."/>
            <person name="Harrison M."/>
            <person name="Strong C."/>
            <person name="Farmer C."/>
            <person name="Delahaunty K."/>
            <person name="Markovic C."/>
            <person name="Hall O."/>
            <person name="Minx P."/>
            <person name="Tomlinson C."/>
            <person name="Mitreva M."/>
            <person name="Nelson J."/>
            <person name="Hou S."/>
            <person name="Wollam A."/>
            <person name="Pepin K.H."/>
            <person name="Johnson M."/>
            <person name="Bhonagiri V."/>
            <person name="Zhang X."/>
            <person name="Suruliraj S."/>
            <person name="Warren W."/>
            <person name="Chinwalla A."/>
            <person name="Mardis E.R."/>
            <person name="Wilson R.K."/>
        </authorList>
    </citation>
    <scope>NUCLEOTIDE SEQUENCE [LARGE SCALE GENOMIC DNA]</scope>
    <source>
        <strain evidence="1 2">DSM 2876</strain>
    </source>
</reference>
<gene>
    <name evidence="1" type="ORF">BUTYVIB_02259</name>
</gene>
<dbReference type="HOGENOM" id="CLU_111006_0_0_9"/>
<keyword evidence="2" id="KW-1185">Reference proteome</keyword>
<protein>
    <recommendedName>
        <fullName evidence="3">Nucleotidyltransferase</fullName>
    </recommendedName>
</protein>
<sequence length="223" mass="26816">MDGMGLKGDIMYEWVTDKKFIKETYSTCADIVNQLVQRLNKEGINSYFFDVGSKRRNMITRNGKAPIDFDFNLFIENEMRYNCKELKEYIMNIFNEILKNKKWRASKDSTSVITTGPKNPGKIPYSIDVCIITSDGWGNYQRLIHEKHEDNRYDKYYWNQSPSDKGIDEKEEFLKPDHWIEVRERYLEKRNEYLCQQDNFHPAFVCYIEALNEIYNKYHRFGW</sequence>
<dbReference type="Proteomes" id="UP000006238">
    <property type="component" value="Unassembled WGS sequence"/>
</dbReference>
<name>D4S2D7_9FIRM</name>